<evidence type="ECO:0000313" key="2">
    <source>
        <dbReference type="EMBL" id="MPM72037.1"/>
    </source>
</evidence>
<accession>A0A645C4A6</accession>
<dbReference type="AlphaFoldDB" id="A0A645C4A6"/>
<reference evidence="2" key="1">
    <citation type="submission" date="2019-08" db="EMBL/GenBank/DDBJ databases">
        <authorList>
            <person name="Kucharzyk K."/>
            <person name="Murdoch R.W."/>
            <person name="Higgins S."/>
            <person name="Loffler F."/>
        </authorList>
    </citation>
    <scope>NUCLEOTIDE SEQUENCE</scope>
</reference>
<protein>
    <submittedName>
        <fullName evidence="2">Uncharacterized protein</fullName>
    </submittedName>
</protein>
<gene>
    <name evidence="2" type="ORF">SDC9_119010</name>
</gene>
<name>A0A645C4A6_9ZZZZ</name>
<comment type="caution">
    <text evidence="2">The sequence shown here is derived from an EMBL/GenBank/DDBJ whole genome shotgun (WGS) entry which is preliminary data.</text>
</comment>
<sequence>MPVVNGGENPHNRVERTHGNVGDLHVGEHRPGLPAARAGHIPAAGEIVDVVAGRIFHGAGLSVAGKGTVDKPGIYFPQCLITQPKPIHNAGPELFHKNIILRYEPFNRVHGLGRFQIQKHGFFIAAQPRLIGGNLRSLQKGRIMSDNIRLAAGTYFQHLGPKIRQHQRGVRAGQQRGKIKNFESVQRAQEKRLQ</sequence>
<feature type="region of interest" description="Disordered" evidence="1">
    <location>
        <begin position="1"/>
        <end position="29"/>
    </location>
</feature>
<evidence type="ECO:0000256" key="1">
    <source>
        <dbReference type="SAM" id="MobiDB-lite"/>
    </source>
</evidence>
<organism evidence="2">
    <name type="scientific">bioreactor metagenome</name>
    <dbReference type="NCBI Taxonomy" id="1076179"/>
    <lineage>
        <taxon>unclassified sequences</taxon>
        <taxon>metagenomes</taxon>
        <taxon>ecological metagenomes</taxon>
    </lineage>
</organism>
<dbReference type="EMBL" id="VSSQ01024494">
    <property type="protein sequence ID" value="MPM72037.1"/>
    <property type="molecule type" value="Genomic_DNA"/>
</dbReference>
<proteinExistence type="predicted"/>